<dbReference type="Proteomes" id="UP000199064">
    <property type="component" value="Unassembled WGS sequence"/>
</dbReference>
<gene>
    <name evidence="4" type="ORF">SAMN05216452_1921</name>
</gene>
<dbReference type="InterPro" id="IPR001466">
    <property type="entry name" value="Beta-lactam-related"/>
</dbReference>
<dbReference type="Gene3D" id="2.40.128.600">
    <property type="match status" value="1"/>
</dbReference>
<reference evidence="5" key="1">
    <citation type="submission" date="2016-10" db="EMBL/GenBank/DDBJ databases">
        <authorList>
            <person name="Varghese N."/>
            <person name="Submissions S."/>
        </authorList>
    </citation>
    <scope>NUCLEOTIDE SEQUENCE [LARGE SCALE GENOMIC DNA]</scope>
    <source>
        <strain evidence="5">ES.061</strain>
    </source>
</reference>
<organism evidence="4 5">
    <name type="scientific">Nitratireductor aquibiodomus</name>
    <dbReference type="NCBI Taxonomy" id="204799"/>
    <lineage>
        <taxon>Bacteria</taxon>
        <taxon>Pseudomonadati</taxon>
        <taxon>Pseudomonadota</taxon>
        <taxon>Alphaproteobacteria</taxon>
        <taxon>Hyphomicrobiales</taxon>
        <taxon>Phyllobacteriaceae</taxon>
        <taxon>Nitratireductor</taxon>
    </lineage>
</organism>
<feature type="signal peptide" evidence="1">
    <location>
        <begin position="1"/>
        <end position="23"/>
    </location>
</feature>
<evidence type="ECO:0000259" key="3">
    <source>
        <dbReference type="Pfam" id="PF11954"/>
    </source>
</evidence>
<evidence type="ECO:0000313" key="4">
    <source>
        <dbReference type="EMBL" id="SEB52913.1"/>
    </source>
</evidence>
<dbReference type="PANTHER" id="PTHR46825:SF15">
    <property type="entry name" value="BETA-LACTAMASE-RELATED DOMAIN-CONTAINING PROTEIN"/>
    <property type="match status" value="1"/>
</dbReference>
<dbReference type="Gene3D" id="3.40.710.10">
    <property type="entry name" value="DD-peptidase/beta-lactamase superfamily"/>
    <property type="match status" value="1"/>
</dbReference>
<sequence>MAPRILAAAAALALTAATAAALANDLPPPAQTAGVAIPEGQIGKAVEALDGIIEKSMKEHGVPGLAVAVVRKDEVLFARGYGVRKAGEEAVVDTDTAFQLASLSKPVGATVVAQQVSQGTVGWDTPMTDILPWFKLSNPQSTALLTIGDLYAHRSGLPDHAGDDLEDLGYPQKVILEQLRYLKLGAFRLQYAYTNFGLTAAAEAVASVAGKDWATLSEDAIYRPLGMNSTSSRLSDFLARDNRAFGHMRNGNHWEVLYQRDPDAQSPAGGVSASVNDMATWLRMVLGNGEYDGRRIVDAAALMPALSPQSVSGRPETPAARASFYGYGFGVGVSPAGRVMISHSGAFALGAATNFIMIPSADIGIVVLTNAQPIGLAEGISMSFMDLVQYGEIQRDWLAMYPVAFAPMLAPFGEYAGKEAPADAKPARTLASYTGTFANDYFGNLVVEEADGGLVMKVEGTSSSFPLQHWSGDEFVFYPLNENAMSGSISSVQFSVDGALAKDVRVEYFDQLKDGTFVRK</sequence>
<dbReference type="EMBL" id="FNSL01000001">
    <property type="protein sequence ID" value="SEB52913.1"/>
    <property type="molecule type" value="Genomic_DNA"/>
</dbReference>
<evidence type="ECO:0000313" key="5">
    <source>
        <dbReference type="Proteomes" id="UP000199064"/>
    </source>
</evidence>
<dbReference type="PANTHER" id="PTHR46825">
    <property type="entry name" value="D-ALANYL-D-ALANINE-CARBOXYPEPTIDASE/ENDOPEPTIDASE AMPH"/>
    <property type="match status" value="1"/>
</dbReference>
<dbReference type="InterPro" id="IPR012338">
    <property type="entry name" value="Beta-lactam/transpept-like"/>
</dbReference>
<dbReference type="Pfam" id="PF00144">
    <property type="entry name" value="Beta-lactamase"/>
    <property type="match status" value="1"/>
</dbReference>
<feature type="domain" description="Peptidase S12 Pab87-related C-terminal" evidence="3">
    <location>
        <begin position="420"/>
        <end position="496"/>
    </location>
</feature>
<evidence type="ECO:0000259" key="2">
    <source>
        <dbReference type="Pfam" id="PF00144"/>
    </source>
</evidence>
<evidence type="ECO:0000256" key="1">
    <source>
        <dbReference type="SAM" id="SignalP"/>
    </source>
</evidence>
<dbReference type="AlphaFoldDB" id="A0A1H4K3D3"/>
<feature type="chain" id="PRO_5011771205" evidence="1">
    <location>
        <begin position="24"/>
        <end position="520"/>
    </location>
</feature>
<accession>A0A1H4K3D3</accession>
<dbReference type="InterPro" id="IPR021860">
    <property type="entry name" value="Peptidase_S12_Pab87-rel_C"/>
</dbReference>
<feature type="domain" description="Beta-lactamase-related" evidence="2">
    <location>
        <begin position="49"/>
        <end position="373"/>
    </location>
</feature>
<name>A0A1H4K3D3_9HYPH</name>
<proteinExistence type="predicted"/>
<dbReference type="InterPro" id="IPR050491">
    <property type="entry name" value="AmpC-like"/>
</dbReference>
<dbReference type="Pfam" id="PF11954">
    <property type="entry name" value="DUF3471"/>
    <property type="match status" value="1"/>
</dbReference>
<keyword evidence="1" id="KW-0732">Signal</keyword>
<keyword evidence="5" id="KW-1185">Reference proteome</keyword>
<protein>
    <submittedName>
        <fullName evidence="4">CubicO group peptidase, beta-lactamase class C family</fullName>
    </submittedName>
</protein>
<dbReference type="SUPFAM" id="SSF56601">
    <property type="entry name" value="beta-lactamase/transpeptidase-like"/>
    <property type="match status" value="1"/>
</dbReference>
<dbReference type="RefSeq" id="WP_090328551.1">
    <property type="nucleotide sequence ID" value="NZ_FNSL01000001.1"/>
</dbReference>